<dbReference type="InterPro" id="IPR025792">
    <property type="entry name" value="tRNA_Gua_MeTrfase_euk"/>
</dbReference>
<evidence type="ECO:0000256" key="11">
    <source>
        <dbReference type="SAM" id="MobiDB-lite"/>
    </source>
</evidence>
<dbReference type="Gene3D" id="3.40.50.150">
    <property type="entry name" value="Vaccinia Virus protein VP39"/>
    <property type="match status" value="1"/>
</dbReference>
<dbReference type="OrthoDB" id="408788at2759"/>
<dbReference type="GO" id="GO:0052906">
    <property type="term" value="F:tRNA (guanine(37)-N1)-methyltransferase activity"/>
    <property type="evidence" value="ECO:0007669"/>
    <property type="project" value="UniProtKB-UniRule"/>
</dbReference>
<dbReference type="InterPro" id="IPR056744">
    <property type="entry name" value="TRM5/TYW2-like_N"/>
</dbReference>
<dbReference type="PANTHER" id="PTHR23245">
    <property type="entry name" value="TRNA METHYLTRANSFERASE"/>
    <property type="match status" value="1"/>
</dbReference>
<dbReference type="CDD" id="cd02440">
    <property type="entry name" value="AdoMet_MTases"/>
    <property type="match status" value="1"/>
</dbReference>
<feature type="binding site" evidence="10">
    <location>
        <position position="336"/>
    </location>
    <ligand>
        <name>S-adenosyl-L-methionine</name>
        <dbReference type="ChEBI" id="CHEBI:59789"/>
    </ligand>
</feature>
<evidence type="ECO:0000256" key="1">
    <source>
        <dbReference type="ARBA" id="ARBA00009775"/>
    </source>
</evidence>
<comment type="similarity">
    <text evidence="10">Belongs to the TRM5 / TYW2 family.</text>
</comment>
<dbReference type="EC" id="2.1.1.228" evidence="10"/>
<evidence type="ECO:0000313" key="14">
    <source>
        <dbReference type="Proteomes" id="UP000789342"/>
    </source>
</evidence>
<dbReference type="Pfam" id="PF02475">
    <property type="entry name" value="TRM5-TYW2_MTfase"/>
    <property type="match status" value="1"/>
</dbReference>
<evidence type="ECO:0000256" key="4">
    <source>
        <dbReference type="ARBA" id="ARBA00022679"/>
    </source>
</evidence>
<keyword evidence="14" id="KW-1185">Reference proteome</keyword>
<evidence type="ECO:0000256" key="3">
    <source>
        <dbReference type="ARBA" id="ARBA00022603"/>
    </source>
</evidence>
<keyword evidence="3 10" id="KW-0489">Methyltransferase</keyword>
<evidence type="ECO:0000256" key="8">
    <source>
        <dbReference type="ARBA" id="ARBA00023242"/>
    </source>
</evidence>
<dbReference type="Pfam" id="PF25133">
    <property type="entry name" value="TYW2_N_2"/>
    <property type="match status" value="1"/>
</dbReference>
<accession>A0A9N9H8H6</accession>
<feature type="binding site" evidence="10">
    <location>
        <begin position="262"/>
        <end position="263"/>
    </location>
    <ligand>
        <name>S-adenosyl-L-methionine</name>
        <dbReference type="ChEBI" id="CHEBI:59789"/>
    </ligand>
</feature>
<comment type="catalytic activity">
    <reaction evidence="9 10">
        <text>guanosine(37) in tRNA + S-adenosyl-L-methionine = N(1)-methylguanosine(37) in tRNA + S-adenosyl-L-homocysteine + H(+)</text>
        <dbReference type="Rhea" id="RHEA:36899"/>
        <dbReference type="Rhea" id="RHEA-COMP:10145"/>
        <dbReference type="Rhea" id="RHEA-COMP:10147"/>
        <dbReference type="ChEBI" id="CHEBI:15378"/>
        <dbReference type="ChEBI" id="CHEBI:57856"/>
        <dbReference type="ChEBI" id="CHEBI:59789"/>
        <dbReference type="ChEBI" id="CHEBI:73542"/>
        <dbReference type="ChEBI" id="CHEBI:74269"/>
        <dbReference type="EC" id="2.1.1.228"/>
    </reaction>
</comment>
<keyword evidence="8 10" id="KW-0539">Nucleus</keyword>
<dbReference type="EMBL" id="CAJVPV010012046">
    <property type="protein sequence ID" value="CAG8667003.1"/>
    <property type="molecule type" value="Genomic_DNA"/>
</dbReference>
<reference evidence="13" key="1">
    <citation type="submission" date="2021-06" db="EMBL/GenBank/DDBJ databases">
        <authorList>
            <person name="Kallberg Y."/>
            <person name="Tangrot J."/>
            <person name="Rosling A."/>
        </authorList>
    </citation>
    <scope>NUCLEOTIDE SEQUENCE</scope>
    <source>
        <strain evidence="13">CL551</strain>
    </source>
</reference>
<feature type="region of interest" description="Disordered" evidence="11">
    <location>
        <begin position="437"/>
        <end position="472"/>
    </location>
</feature>
<comment type="subcellular location">
    <subcellularLocation>
        <location evidence="10">Mitochondrion matrix</location>
    </subcellularLocation>
    <subcellularLocation>
        <location evidence="10">Nucleus</location>
    </subcellularLocation>
    <subcellularLocation>
        <location evidence="10">Cytoplasm</location>
    </subcellularLocation>
    <text evidence="10">Predominantly in the mitochondria and in the nucleus.</text>
</comment>
<comment type="subunit">
    <text evidence="10">Monomer.</text>
</comment>
<keyword evidence="5 10" id="KW-0949">S-adenosyl-L-methionine</keyword>
<dbReference type="PANTHER" id="PTHR23245:SF36">
    <property type="entry name" value="TRNA (GUANINE(37)-N1)-METHYLTRANSFERASE"/>
    <property type="match status" value="1"/>
</dbReference>
<name>A0A9N9H8H6_9GLOM</name>
<gene>
    <name evidence="10" type="primary">TRM5</name>
    <name evidence="13" type="ORF">AMORRO_LOCUS10663</name>
</gene>
<dbReference type="GO" id="GO:0005759">
    <property type="term" value="C:mitochondrial matrix"/>
    <property type="evidence" value="ECO:0007669"/>
    <property type="project" value="UniProtKB-SubCell"/>
</dbReference>
<keyword evidence="7 10" id="KW-0496">Mitochondrion</keyword>
<dbReference type="GO" id="GO:0005634">
    <property type="term" value="C:nucleus"/>
    <property type="evidence" value="ECO:0007669"/>
    <property type="project" value="UniProtKB-SubCell"/>
</dbReference>
<protein>
    <recommendedName>
        <fullName evidence="10">tRNA (guanine(37)-N1)-methyltransferase</fullName>
        <ecNumber evidence="10">2.1.1.228</ecNumber>
    </recommendedName>
    <alternativeName>
        <fullName evidence="10">M1G-methyltransferase</fullName>
    </alternativeName>
    <alternativeName>
        <fullName evidence="10">tRNA [GM37] methyltransferase</fullName>
    </alternativeName>
    <alternativeName>
        <fullName evidence="10">tRNA methyltransferase 5</fullName>
    </alternativeName>
</protein>
<feature type="compositionally biased region" description="Polar residues" evidence="11">
    <location>
        <begin position="440"/>
        <end position="455"/>
    </location>
</feature>
<dbReference type="GO" id="GO:0070901">
    <property type="term" value="P:mitochondrial tRNA methylation"/>
    <property type="evidence" value="ECO:0007669"/>
    <property type="project" value="UniProtKB-ARBA"/>
</dbReference>
<dbReference type="PROSITE" id="PS51684">
    <property type="entry name" value="SAM_MT_TRM5_TYW2"/>
    <property type="match status" value="1"/>
</dbReference>
<sequence>MDEERGWIRTATMISPPVQRGVTVLNQELFRRVIEVIGVRVPSNSTSRFLKILNNDLLNQPKLRNVVEDPETKSFKIVLLNLRVNNLDLDCLSNEIKELIKSEGLHVVRHSIELNYDYWGADEILKAILPEGVESPSSFTQVGHIAHMNLREEFLPWKYLIGQVILDKNPKITTVVNKTDIIDTTYRVFNMEILAGESNMLAEVKESNCRFRFDFSQVYWNSRLHTEHERLIKMFKKGDVFAGVGPFAIPSAKKGCIVYANDLNPASYKYLIENISLNKVNDKIRPYNLDGRIFIKKAIEELDTTSCSKEGTSSSTDANSLVKTSSFRSFDHFIMNLPATAIEFLDAFKGLFKDKEPLFETSKKDLPMVHCHCFSNSETPENDVIERINSRLEHPLQPDAYNFHFVRKVAPNKDMFCVSFRLSRAVAFAHGNTKRKQEADVTSNSDDVIEVNSNSKKLKSEEQNEKNDRFIGLQRELNPRPLAPKARIILLDHGAGVYKRSESFNLRTFFAR</sequence>
<feature type="domain" description="SAM-dependent methyltransferase TRM5/TYW2-type" evidence="12">
    <location>
        <begin position="139"/>
        <end position="424"/>
    </location>
</feature>
<dbReference type="InterPro" id="IPR056743">
    <property type="entry name" value="TRM5-TYW2-like_MTfase"/>
</dbReference>
<proteinExistence type="inferred from homology"/>
<keyword evidence="6 10" id="KW-0819">tRNA processing</keyword>
<dbReference type="HAMAP" id="MF_03152">
    <property type="entry name" value="TRM5"/>
    <property type="match status" value="1"/>
</dbReference>
<evidence type="ECO:0000256" key="5">
    <source>
        <dbReference type="ARBA" id="ARBA00022691"/>
    </source>
</evidence>
<comment type="caution">
    <text evidence="13">The sequence shown here is derived from an EMBL/GenBank/DDBJ whole genome shotgun (WGS) entry which is preliminary data.</text>
</comment>
<dbReference type="SUPFAM" id="SSF53335">
    <property type="entry name" value="S-adenosyl-L-methionine-dependent methyltransferases"/>
    <property type="match status" value="1"/>
</dbReference>
<dbReference type="Gene3D" id="3.30.300.110">
    <property type="entry name" value="Met-10+ protein-like domains"/>
    <property type="match status" value="1"/>
</dbReference>
<keyword evidence="4 10" id="KW-0808">Transferase</keyword>
<keyword evidence="2 10" id="KW-0963">Cytoplasm</keyword>
<comment type="similarity">
    <text evidence="1">Belongs to the class I-like SAM-binding methyltransferase superfamily. TRM5/TYW2 family.</text>
</comment>
<dbReference type="AlphaFoldDB" id="A0A9N9H8H6"/>
<organism evidence="13 14">
    <name type="scientific">Acaulospora morrowiae</name>
    <dbReference type="NCBI Taxonomy" id="94023"/>
    <lineage>
        <taxon>Eukaryota</taxon>
        <taxon>Fungi</taxon>
        <taxon>Fungi incertae sedis</taxon>
        <taxon>Mucoromycota</taxon>
        <taxon>Glomeromycotina</taxon>
        <taxon>Glomeromycetes</taxon>
        <taxon>Diversisporales</taxon>
        <taxon>Acaulosporaceae</taxon>
        <taxon>Acaulospora</taxon>
    </lineage>
</organism>
<evidence type="ECO:0000259" key="12">
    <source>
        <dbReference type="PROSITE" id="PS51684"/>
    </source>
</evidence>
<dbReference type="InterPro" id="IPR029063">
    <property type="entry name" value="SAM-dependent_MTases_sf"/>
</dbReference>
<feature type="binding site" evidence="10">
    <location>
        <position position="228"/>
    </location>
    <ligand>
        <name>S-adenosyl-L-methionine</name>
        <dbReference type="ChEBI" id="CHEBI:59789"/>
    </ligand>
</feature>
<evidence type="ECO:0000256" key="9">
    <source>
        <dbReference type="ARBA" id="ARBA00047783"/>
    </source>
</evidence>
<dbReference type="Proteomes" id="UP000789342">
    <property type="component" value="Unassembled WGS sequence"/>
</dbReference>
<dbReference type="FunFam" id="3.30.300.110:FF:000001">
    <property type="entry name" value="tRNA (guanine(37)-N1)-methyltransferase"/>
    <property type="match status" value="1"/>
</dbReference>
<dbReference type="InterPro" id="IPR030382">
    <property type="entry name" value="MeTrfase_TRM5/TYW2"/>
</dbReference>
<evidence type="ECO:0000256" key="2">
    <source>
        <dbReference type="ARBA" id="ARBA00022490"/>
    </source>
</evidence>
<evidence type="ECO:0000256" key="7">
    <source>
        <dbReference type="ARBA" id="ARBA00023128"/>
    </source>
</evidence>
<feature type="compositionally biased region" description="Basic and acidic residues" evidence="11">
    <location>
        <begin position="458"/>
        <end position="469"/>
    </location>
</feature>
<feature type="binding site" evidence="10">
    <location>
        <begin position="290"/>
        <end position="291"/>
    </location>
    <ligand>
        <name>S-adenosyl-L-methionine</name>
        <dbReference type="ChEBI" id="CHEBI:59789"/>
    </ligand>
</feature>
<comment type="function">
    <text evidence="10">Specifically methylates the N1 position of guanosine-37 in various cytoplasmic and mitochondrial tRNAs. Methylation is not dependent on the nature of the nucleoside 5' of the target nucleoside. This is the first step in the biosynthesis of wybutosine (yW), a modified base adjacent to the anticodon of tRNAs and required for accurate decoding.</text>
</comment>
<evidence type="ECO:0000256" key="6">
    <source>
        <dbReference type="ARBA" id="ARBA00022694"/>
    </source>
</evidence>
<dbReference type="GO" id="GO:0002939">
    <property type="term" value="P:tRNA N1-guanine methylation"/>
    <property type="evidence" value="ECO:0007669"/>
    <property type="project" value="TreeGrafter"/>
</dbReference>
<evidence type="ECO:0000256" key="10">
    <source>
        <dbReference type="HAMAP-Rule" id="MF_03152"/>
    </source>
</evidence>
<evidence type="ECO:0000313" key="13">
    <source>
        <dbReference type="EMBL" id="CAG8667003.1"/>
    </source>
</evidence>